<comment type="caution">
    <text evidence="1">The sequence shown here is derived from an EMBL/GenBank/DDBJ whole genome shotgun (WGS) entry which is preliminary data.</text>
</comment>
<dbReference type="AlphaFoldDB" id="A0A9W5XL82"/>
<evidence type="ECO:0000313" key="2">
    <source>
        <dbReference type="Proteomes" id="UP000607311"/>
    </source>
</evidence>
<dbReference type="EMBL" id="BOPD01000024">
    <property type="protein sequence ID" value="GIJ34757.1"/>
    <property type="molecule type" value="Genomic_DNA"/>
</dbReference>
<accession>A0A9W5XL82</accession>
<protein>
    <submittedName>
        <fullName evidence="1">Uncharacterized protein</fullName>
    </submittedName>
</protein>
<gene>
    <name evidence="1" type="ORF">Vse01_39050</name>
</gene>
<organism evidence="1 2">
    <name type="scientific">Micromonospora sediminimaris</name>
    <dbReference type="NCBI Taxonomy" id="547162"/>
    <lineage>
        <taxon>Bacteria</taxon>
        <taxon>Bacillati</taxon>
        <taxon>Actinomycetota</taxon>
        <taxon>Actinomycetes</taxon>
        <taxon>Micromonosporales</taxon>
        <taxon>Micromonosporaceae</taxon>
        <taxon>Micromonospora</taxon>
    </lineage>
</organism>
<keyword evidence="2" id="KW-1185">Reference proteome</keyword>
<sequence>MTRRVDLLPTTADEFVNAVYVALGGQYYDDELYTTDPEAVARYDELSKLAARSIYYLQIAEATERQPEPAEFGVKHYEWNWAGGLERGWPLLKQAINQAIGRALT</sequence>
<proteinExistence type="predicted"/>
<dbReference type="Proteomes" id="UP000607311">
    <property type="component" value="Unassembled WGS sequence"/>
</dbReference>
<reference evidence="1" key="1">
    <citation type="submission" date="2021-01" db="EMBL/GenBank/DDBJ databases">
        <title>Whole genome shotgun sequence of Verrucosispora sediminis NBRC 107745.</title>
        <authorList>
            <person name="Komaki H."/>
            <person name="Tamura T."/>
        </authorList>
    </citation>
    <scope>NUCLEOTIDE SEQUENCE</scope>
    <source>
        <strain evidence="1">NBRC 107745</strain>
    </source>
</reference>
<evidence type="ECO:0000313" key="1">
    <source>
        <dbReference type="EMBL" id="GIJ34757.1"/>
    </source>
</evidence>
<dbReference type="RefSeq" id="WP_093409689.1">
    <property type="nucleotide sequence ID" value="NZ_BOPD01000024.1"/>
</dbReference>
<name>A0A9W5XL82_9ACTN</name>
<dbReference type="OrthoDB" id="3895589at2"/>